<accession>A0A5N5JVZ1</accession>
<proteinExistence type="predicted"/>
<protein>
    <recommendedName>
        <fullName evidence="3">S-locus receptor kinase C-terminal domain-containing protein</fullName>
    </recommendedName>
</protein>
<dbReference type="EMBL" id="VDCV01000016">
    <property type="protein sequence ID" value="KAB5521780.1"/>
    <property type="molecule type" value="Genomic_DNA"/>
</dbReference>
<evidence type="ECO:0000313" key="1">
    <source>
        <dbReference type="EMBL" id="KAB5521780.1"/>
    </source>
</evidence>
<dbReference type="Gene3D" id="1.10.510.10">
    <property type="entry name" value="Transferase(Phosphotransferase) domain 1"/>
    <property type="match status" value="1"/>
</dbReference>
<sequence length="99" mass="11311">MAWELWKEGNQFELVDPALRDSCSEDQVLRCIHVGLLCVEDNVIDRPTMSDVLSMLTSDAQLPLLKQPAFSCLKTRLGRKRSLLFIYYKATSDFCLLEA</sequence>
<dbReference type="SUPFAM" id="SSF56112">
    <property type="entry name" value="Protein kinase-like (PK-like)"/>
    <property type="match status" value="1"/>
</dbReference>
<dbReference type="Proteomes" id="UP000326939">
    <property type="component" value="Chromosome 16"/>
</dbReference>
<reference evidence="2" key="1">
    <citation type="journal article" date="2019" name="Gigascience">
        <title>De novo genome assembly of the endangered Acer yangbiense, a plant species with extremely small populations endemic to Yunnan Province, China.</title>
        <authorList>
            <person name="Yang J."/>
            <person name="Wariss H.M."/>
            <person name="Tao L."/>
            <person name="Zhang R."/>
            <person name="Yun Q."/>
            <person name="Hollingsworth P."/>
            <person name="Dao Z."/>
            <person name="Luo G."/>
            <person name="Guo H."/>
            <person name="Ma Y."/>
            <person name="Sun W."/>
        </authorList>
    </citation>
    <scope>NUCLEOTIDE SEQUENCE [LARGE SCALE GENOMIC DNA]</scope>
    <source>
        <strain evidence="2">cv. br00</strain>
    </source>
</reference>
<dbReference type="AlphaFoldDB" id="A0A5N5JVZ1"/>
<keyword evidence="2" id="KW-1185">Reference proteome</keyword>
<dbReference type="PANTHER" id="PTHR27006:SF586">
    <property type="entry name" value="CYSTEINE-RICH RECEPTOR-LIKE PROTEIN KINASE 10"/>
    <property type="match status" value="1"/>
</dbReference>
<evidence type="ECO:0008006" key="3">
    <source>
        <dbReference type="Google" id="ProtNLM"/>
    </source>
</evidence>
<evidence type="ECO:0000313" key="2">
    <source>
        <dbReference type="Proteomes" id="UP000326939"/>
    </source>
</evidence>
<gene>
    <name evidence="1" type="ORF">DKX38_026099</name>
</gene>
<dbReference type="PANTHER" id="PTHR27006">
    <property type="entry name" value="PROMASTIGOTE SURFACE ANTIGEN PROTEIN PSA"/>
    <property type="match status" value="1"/>
</dbReference>
<dbReference type="InterPro" id="IPR011009">
    <property type="entry name" value="Kinase-like_dom_sf"/>
</dbReference>
<organism evidence="1 2">
    <name type="scientific">Salix brachista</name>
    <dbReference type="NCBI Taxonomy" id="2182728"/>
    <lineage>
        <taxon>Eukaryota</taxon>
        <taxon>Viridiplantae</taxon>
        <taxon>Streptophyta</taxon>
        <taxon>Embryophyta</taxon>
        <taxon>Tracheophyta</taxon>
        <taxon>Spermatophyta</taxon>
        <taxon>Magnoliopsida</taxon>
        <taxon>eudicotyledons</taxon>
        <taxon>Gunneridae</taxon>
        <taxon>Pentapetalae</taxon>
        <taxon>rosids</taxon>
        <taxon>fabids</taxon>
        <taxon>Malpighiales</taxon>
        <taxon>Salicaceae</taxon>
        <taxon>Saliceae</taxon>
        <taxon>Salix</taxon>
    </lineage>
</organism>
<name>A0A5N5JVZ1_9ROSI</name>
<comment type="caution">
    <text evidence="1">The sequence shown here is derived from an EMBL/GenBank/DDBJ whole genome shotgun (WGS) entry which is preliminary data.</text>
</comment>